<dbReference type="PANTHER" id="PTHR33625">
    <property type="entry name" value="OS08G0179900 PROTEIN"/>
    <property type="match status" value="1"/>
</dbReference>
<dbReference type="PANTHER" id="PTHR33625:SF4">
    <property type="entry name" value="OS08G0179900 PROTEIN"/>
    <property type="match status" value="1"/>
</dbReference>
<dbReference type="AlphaFoldDB" id="A0AAV1CHA9"/>
<sequence length="197" mass="21703">MRTTPEAAGAGFPNDGLRIVVLDHSVSSTSHKVVNRPSMMSCSTSTNTVKIDTSEGFELSAHRPCWEYEEWELSGFNQDMLSKLVFGSAPSIDEGQEAISEVKDVLDKAYYMSSPMSPHFDEWDSKPLLGSEKVIVSSTPNHAMQAFKLLNENPVVQNVVASIACDPNVWNAMMLNPAVHEYIQSQNTAAFNVDDQC</sequence>
<protein>
    <submittedName>
        <fullName evidence="1">OLC1v1030911C1</fullName>
    </submittedName>
</protein>
<name>A0AAV1CHA9_OLDCO</name>
<proteinExistence type="predicted"/>
<accession>A0AAV1CHA9</accession>
<evidence type="ECO:0000313" key="2">
    <source>
        <dbReference type="Proteomes" id="UP001161247"/>
    </source>
</evidence>
<gene>
    <name evidence="1" type="ORF">OLC1_LOCUS6106</name>
</gene>
<dbReference type="EMBL" id="OX459119">
    <property type="protein sequence ID" value="CAI9095054.1"/>
    <property type="molecule type" value="Genomic_DNA"/>
</dbReference>
<organism evidence="1 2">
    <name type="scientific">Oldenlandia corymbosa var. corymbosa</name>
    <dbReference type="NCBI Taxonomy" id="529605"/>
    <lineage>
        <taxon>Eukaryota</taxon>
        <taxon>Viridiplantae</taxon>
        <taxon>Streptophyta</taxon>
        <taxon>Embryophyta</taxon>
        <taxon>Tracheophyta</taxon>
        <taxon>Spermatophyta</taxon>
        <taxon>Magnoliopsida</taxon>
        <taxon>eudicotyledons</taxon>
        <taxon>Gunneridae</taxon>
        <taxon>Pentapetalae</taxon>
        <taxon>asterids</taxon>
        <taxon>lamiids</taxon>
        <taxon>Gentianales</taxon>
        <taxon>Rubiaceae</taxon>
        <taxon>Rubioideae</taxon>
        <taxon>Spermacoceae</taxon>
        <taxon>Hedyotis-Oldenlandia complex</taxon>
        <taxon>Oldenlandia</taxon>
    </lineage>
</organism>
<dbReference type="Proteomes" id="UP001161247">
    <property type="component" value="Chromosome 2"/>
</dbReference>
<evidence type="ECO:0000313" key="1">
    <source>
        <dbReference type="EMBL" id="CAI9095054.1"/>
    </source>
</evidence>
<reference evidence="1" key="1">
    <citation type="submission" date="2023-03" db="EMBL/GenBank/DDBJ databases">
        <authorList>
            <person name="Julca I."/>
        </authorList>
    </citation>
    <scope>NUCLEOTIDE SEQUENCE</scope>
</reference>
<keyword evidence="2" id="KW-1185">Reference proteome</keyword>